<evidence type="ECO:0000313" key="2">
    <source>
        <dbReference type="EMBL" id="CAF4464974.1"/>
    </source>
</evidence>
<reference evidence="2" key="1">
    <citation type="submission" date="2021-02" db="EMBL/GenBank/DDBJ databases">
        <authorList>
            <person name="Nowell W R."/>
        </authorList>
    </citation>
    <scope>NUCLEOTIDE SEQUENCE</scope>
</reference>
<protein>
    <submittedName>
        <fullName evidence="2">Uncharacterized protein</fullName>
    </submittedName>
</protein>
<feature type="non-terminal residue" evidence="2">
    <location>
        <position position="66"/>
    </location>
</feature>
<dbReference type="AlphaFoldDB" id="A0A820T8J2"/>
<accession>A0A820T8J2</accession>
<evidence type="ECO:0000313" key="3">
    <source>
        <dbReference type="Proteomes" id="UP000663881"/>
    </source>
</evidence>
<gene>
    <name evidence="2" type="ORF">OKA104_LOCUS54915</name>
</gene>
<dbReference type="Proteomes" id="UP000663881">
    <property type="component" value="Unassembled WGS sequence"/>
</dbReference>
<sequence>MLPTVNNLSKPNSVKPFTRNKTKAVNNLSTRKKPQSHRQIPDFDDSKFNKLEFSLGDGLKWQEASI</sequence>
<feature type="region of interest" description="Disordered" evidence="1">
    <location>
        <begin position="1"/>
        <end position="20"/>
    </location>
</feature>
<organism evidence="2 3">
    <name type="scientific">Adineta steineri</name>
    <dbReference type="NCBI Taxonomy" id="433720"/>
    <lineage>
        <taxon>Eukaryota</taxon>
        <taxon>Metazoa</taxon>
        <taxon>Spiralia</taxon>
        <taxon>Gnathifera</taxon>
        <taxon>Rotifera</taxon>
        <taxon>Eurotatoria</taxon>
        <taxon>Bdelloidea</taxon>
        <taxon>Adinetida</taxon>
        <taxon>Adinetidae</taxon>
        <taxon>Adineta</taxon>
    </lineage>
</organism>
<evidence type="ECO:0000256" key="1">
    <source>
        <dbReference type="SAM" id="MobiDB-lite"/>
    </source>
</evidence>
<comment type="caution">
    <text evidence="2">The sequence shown here is derived from an EMBL/GenBank/DDBJ whole genome shotgun (WGS) entry which is preliminary data.</text>
</comment>
<feature type="compositionally biased region" description="Polar residues" evidence="1">
    <location>
        <begin position="1"/>
        <end position="12"/>
    </location>
</feature>
<name>A0A820T8J2_9BILA</name>
<proteinExistence type="predicted"/>
<dbReference type="EMBL" id="CAJOAY010037590">
    <property type="protein sequence ID" value="CAF4464974.1"/>
    <property type="molecule type" value="Genomic_DNA"/>
</dbReference>